<dbReference type="Proteomes" id="UP000092600">
    <property type="component" value="Unassembled WGS sequence"/>
</dbReference>
<feature type="compositionally biased region" description="Basic residues" evidence="11">
    <location>
        <begin position="8"/>
        <end position="18"/>
    </location>
</feature>
<evidence type="ECO:0000313" key="13">
    <source>
        <dbReference type="EMBL" id="OAY77135.1"/>
    </source>
</evidence>
<proteinExistence type="inferred from homology"/>
<dbReference type="STRING" id="4615.A0A199VK64"/>
<accession>A0A199VK64</accession>
<dbReference type="GO" id="GO:0004674">
    <property type="term" value="F:protein serine/threonine kinase activity"/>
    <property type="evidence" value="ECO:0007669"/>
    <property type="project" value="UniProtKB-KW"/>
</dbReference>
<keyword evidence="2 10" id="KW-0723">Serine/threonine-protein kinase</keyword>
<sequence>MGCLHYFKEKHKQRRRRQQQQQQQRKSAPAACSTNVSSAQTGRSEDSGTPKEATSKSAGSAASQRSIPDLYEERARNLRVFSFRELRNATSNFSSLVKIGEGGFGTVYKAFIRPSSDEKADKIAVAVKKLNPNGQQGHRQWLAEVQFLGVVEHPNLVKLIGYCAVDGERGAQRLLVYEFMPNKTLDDHLFNKAYPPLPWNARLQVVLGAAEGLSYLHEGLEVQVIYRDFKASNVLLDEEFRPKLSDFGLAREGPSAGNTHVSTAVMGTYGYAAPDYVETGHLTVKSDVFSFGVVLYEILTGRRSMERNRPRNEQKLLEWVKHYPFDSNRFTRIIDPRLENKYSLRAAREIAQLADTCLFKHAKDRPKMSEVIETLKRVMEYKDLDGQVEPLEENSPPRDEIEKQSEQENYVESARRRMLHLEKLTENLKSVGRRRFVLMKAGNPK</sequence>
<evidence type="ECO:0000256" key="2">
    <source>
        <dbReference type="ARBA" id="ARBA00022527"/>
    </source>
</evidence>
<evidence type="ECO:0000256" key="3">
    <source>
        <dbReference type="ARBA" id="ARBA00022679"/>
    </source>
</evidence>
<dbReference type="CDD" id="cd14066">
    <property type="entry name" value="STKc_IRAK"/>
    <property type="match status" value="1"/>
</dbReference>
<evidence type="ECO:0000313" key="14">
    <source>
        <dbReference type="Proteomes" id="UP000092600"/>
    </source>
</evidence>
<keyword evidence="6 9" id="KW-0067">ATP-binding</keyword>
<evidence type="ECO:0000256" key="8">
    <source>
        <dbReference type="ARBA" id="ARBA00048679"/>
    </source>
</evidence>
<dbReference type="InterPro" id="IPR000719">
    <property type="entry name" value="Prot_kinase_dom"/>
</dbReference>
<gene>
    <name evidence="13" type="ORF">ACMD2_07032</name>
</gene>
<comment type="catalytic activity">
    <reaction evidence="7">
        <text>L-threonyl-[protein] + ATP = O-phospho-L-threonyl-[protein] + ADP + H(+)</text>
        <dbReference type="Rhea" id="RHEA:46608"/>
        <dbReference type="Rhea" id="RHEA-COMP:11060"/>
        <dbReference type="Rhea" id="RHEA-COMP:11605"/>
        <dbReference type="ChEBI" id="CHEBI:15378"/>
        <dbReference type="ChEBI" id="CHEBI:30013"/>
        <dbReference type="ChEBI" id="CHEBI:30616"/>
        <dbReference type="ChEBI" id="CHEBI:61977"/>
        <dbReference type="ChEBI" id="CHEBI:456216"/>
        <dbReference type="EC" id="2.7.11.1"/>
    </reaction>
</comment>
<dbReference type="EMBL" id="LSRQ01001610">
    <property type="protein sequence ID" value="OAY77135.1"/>
    <property type="molecule type" value="Genomic_DNA"/>
</dbReference>
<comment type="caution">
    <text evidence="13">The sequence shown here is derived from an EMBL/GenBank/DDBJ whole genome shotgun (WGS) entry which is preliminary data.</text>
</comment>
<dbReference type="Pfam" id="PF07714">
    <property type="entry name" value="PK_Tyr_Ser-Thr"/>
    <property type="match status" value="1"/>
</dbReference>
<evidence type="ECO:0000259" key="12">
    <source>
        <dbReference type="PROSITE" id="PS50011"/>
    </source>
</evidence>
<dbReference type="AlphaFoldDB" id="A0A199VK64"/>
<evidence type="ECO:0000256" key="4">
    <source>
        <dbReference type="ARBA" id="ARBA00022741"/>
    </source>
</evidence>
<evidence type="ECO:0000256" key="1">
    <source>
        <dbReference type="ARBA" id="ARBA00012513"/>
    </source>
</evidence>
<comment type="catalytic activity">
    <reaction evidence="8">
        <text>L-seryl-[protein] + ATP = O-phospho-L-seryl-[protein] + ADP + H(+)</text>
        <dbReference type="Rhea" id="RHEA:17989"/>
        <dbReference type="Rhea" id="RHEA-COMP:9863"/>
        <dbReference type="Rhea" id="RHEA-COMP:11604"/>
        <dbReference type="ChEBI" id="CHEBI:15378"/>
        <dbReference type="ChEBI" id="CHEBI:29999"/>
        <dbReference type="ChEBI" id="CHEBI:30616"/>
        <dbReference type="ChEBI" id="CHEBI:83421"/>
        <dbReference type="ChEBI" id="CHEBI:456216"/>
        <dbReference type="EC" id="2.7.11.1"/>
    </reaction>
</comment>
<keyword evidence="5 13" id="KW-0418">Kinase</keyword>
<dbReference type="FunFam" id="1.10.510.10:FF:000095">
    <property type="entry name" value="protein STRUBBELIG-RECEPTOR FAMILY 8"/>
    <property type="match status" value="1"/>
</dbReference>
<protein>
    <recommendedName>
        <fullName evidence="1">non-specific serine/threonine protein kinase</fullName>
        <ecNumber evidence="1">2.7.11.1</ecNumber>
    </recommendedName>
</protein>
<organism evidence="13 14">
    <name type="scientific">Ananas comosus</name>
    <name type="common">Pineapple</name>
    <name type="synonym">Ananas ananas</name>
    <dbReference type="NCBI Taxonomy" id="4615"/>
    <lineage>
        <taxon>Eukaryota</taxon>
        <taxon>Viridiplantae</taxon>
        <taxon>Streptophyta</taxon>
        <taxon>Embryophyta</taxon>
        <taxon>Tracheophyta</taxon>
        <taxon>Spermatophyta</taxon>
        <taxon>Magnoliopsida</taxon>
        <taxon>Liliopsida</taxon>
        <taxon>Poales</taxon>
        <taxon>Bromeliaceae</taxon>
        <taxon>Bromelioideae</taxon>
        <taxon>Ananas</taxon>
    </lineage>
</organism>
<evidence type="ECO:0000256" key="5">
    <source>
        <dbReference type="ARBA" id="ARBA00022777"/>
    </source>
</evidence>
<dbReference type="FunFam" id="3.30.200.20:FF:000228">
    <property type="entry name" value="Serine/threonine-protein kinase BIK1"/>
    <property type="match status" value="1"/>
</dbReference>
<feature type="region of interest" description="Disordered" evidence="11">
    <location>
        <begin position="1"/>
        <end position="68"/>
    </location>
</feature>
<dbReference type="PROSITE" id="PS50011">
    <property type="entry name" value="PROTEIN_KINASE_DOM"/>
    <property type="match status" value="1"/>
</dbReference>
<dbReference type="InterPro" id="IPR011009">
    <property type="entry name" value="Kinase-like_dom_sf"/>
</dbReference>
<evidence type="ECO:0000256" key="6">
    <source>
        <dbReference type="ARBA" id="ARBA00022840"/>
    </source>
</evidence>
<dbReference type="InterPro" id="IPR050823">
    <property type="entry name" value="Plant_Ser_Thr_Prot_Kinase"/>
</dbReference>
<name>A0A199VK64_ANACO</name>
<dbReference type="InterPro" id="IPR001245">
    <property type="entry name" value="Ser-Thr/Tyr_kinase_cat_dom"/>
</dbReference>
<dbReference type="Gene3D" id="1.10.510.10">
    <property type="entry name" value="Transferase(Phosphotransferase) domain 1"/>
    <property type="match status" value="1"/>
</dbReference>
<reference evidence="13 14" key="1">
    <citation type="journal article" date="2016" name="DNA Res.">
        <title>The draft genome of MD-2 pineapple using hybrid error correction of long reads.</title>
        <authorList>
            <person name="Redwan R.M."/>
            <person name="Saidin A."/>
            <person name="Kumar S.V."/>
        </authorList>
    </citation>
    <scope>NUCLEOTIDE SEQUENCE [LARGE SCALE GENOMIC DNA]</scope>
    <source>
        <strain evidence="14">cv. MD2</strain>
        <tissue evidence="13">Leaf</tissue>
    </source>
</reference>
<feature type="compositionally biased region" description="Polar residues" evidence="11">
    <location>
        <begin position="32"/>
        <end position="42"/>
    </location>
</feature>
<dbReference type="SUPFAM" id="SSF56112">
    <property type="entry name" value="Protein kinase-like (PK-like)"/>
    <property type="match status" value="1"/>
</dbReference>
<keyword evidence="4 9" id="KW-0547">Nucleotide-binding</keyword>
<feature type="domain" description="Protein kinase" evidence="12">
    <location>
        <begin position="93"/>
        <end position="379"/>
    </location>
</feature>
<dbReference type="InterPro" id="IPR008271">
    <property type="entry name" value="Ser/Thr_kinase_AS"/>
</dbReference>
<dbReference type="PROSITE" id="PS00108">
    <property type="entry name" value="PROTEIN_KINASE_ST"/>
    <property type="match status" value="1"/>
</dbReference>
<dbReference type="EC" id="2.7.11.1" evidence="1"/>
<feature type="compositionally biased region" description="Polar residues" evidence="11">
    <location>
        <begin position="55"/>
        <end position="66"/>
    </location>
</feature>
<keyword evidence="13" id="KW-0675">Receptor</keyword>
<dbReference type="PANTHER" id="PTHR45621">
    <property type="entry name" value="OS01G0588500 PROTEIN-RELATED"/>
    <property type="match status" value="1"/>
</dbReference>
<dbReference type="GO" id="GO:0005524">
    <property type="term" value="F:ATP binding"/>
    <property type="evidence" value="ECO:0007669"/>
    <property type="project" value="UniProtKB-UniRule"/>
</dbReference>
<evidence type="ECO:0000256" key="10">
    <source>
        <dbReference type="RuleBase" id="RU000304"/>
    </source>
</evidence>
<evidence type="ECO:0000256" key="11">
    <source>
        <dbReference type="SAM" id="MobiDB-lite"/>
    </source>
</evidence>
<dbReference type="InterPro" id="IPR017441">
    <property type="entry name" value="Protein_kinase_ATP_BS"/>
</dbReference>
<dbReference type="PROSITE" id="PS00107">
    <property type="entry name" value="PROTEIN_KINASE_ATP"/>
    <property type="match status" value="1"/>
</dbReference>
<feature type="compositionally biased region" description="Basic and acidic residues" evidence="11">
    <location>
        <begin position="395"/>
        <end position="406"/>
    </location>
</feature>
<keyword evidence="3" id="KW-0808">Transferase</keyword>
<dbReference type="Gene3D" id="3.30.200.20">
    <property type="entry name" value="Phosphorylase Kinase, domain 1"/>
    <property type="match status" value="1"/>
</dbReference>
<feature type="region of interest" description="Disordered" evidence="11">
    <location>
        <begin position="386"/>
        <end position="409"/>
    </location>
</feature>
<feature type="binding site" evidence="9">
    <location>
        <position position="129"/>
    </location>
    <ligand>
        <name>ATP</name>
        <dbReference type="ChEBI" id="CHEBI:30616"/>
    </ligand>
</feature>
<comment type="similarity">
    <text evidence="10">Belongs to the protein kinase superfamily.</text>
</comment>
<evidence type="ECO:0000256" key="7">
    <source>
        <dbReference type="ARBA" id="ARBA00047899"/>
    </source>
</evidence>
<evidence type="ECO:0000256" key="9">
    <source>
        <dbReference type="PROSITE-ProRule" id="PRU10141"/>
    </source>
</evidence>